<sequence>MEAVIAFVFGALVSGLIFFRRKPQQVDLSGDMKLYKSFLEHTSDGMVILDDDYTILDVNPSFLKMFDYSEHELLGNPLYQYILTTEYQESDDASALIRLDHDEYETV</sequence>
<dbReference type="InterPro" id="IPR000014">
    <property type="entry name" value="PAS"/>
</dbReference>
<dbReference type="AlphaFoldDB" id="A0AAJ1ILS6"/>
<gene>
    <name evidence="2" type="ORF">PQJ61_16890</name>
</gene>
<dbReference type="Gene3D" id="3.30.450.20">
    <property type="entry name" value="PAS domain"/>
    <property type="match status" value="1"/>
</dbReference>
<evidence type="ECO:0000313" key="2">
    <source>
        <dbReference type="EMBL" id="MDC7228441.1"/>
    </source>
</evidence>
<dbReference type="PROSITE" id="PS50112">
    <property type="entry name" value="PAS"/>
    <property type="match status" value="1"/>
</dbReference>
<dbReference type="SMART" id="SM00091">
    <property type="entry name" value="PAS"/>
    <property type="match status" value="1"/>
</dbReference>
<proteinExistence type="predicted"/>
<dbReference type="EMBL" id="JAQQAL010000047">
    <property type="protein sequence ID" value="MDC7228441.1"/>
    <property type="molecule type" value="Genomic_DNA"/>
</dbReference>
<accession>A0AAJ1ILS6</accession>
<dbReference type="InterPro" id="IPR035965">
    <property type="entry name" value="PAS-like_dom_sf"/>
</dbReference>
<dbReference type="Pfam" id="PF13188">
    <property type="entry name" value="PAS_8"/>
    <property type="match status" value="1"/>
</dbReference>
<organism evidence="2 3">
    <name type="scientific">Candidatus Thalassospirochaeta sargassi</name>
    <dbReference type="NCBI Taxonomy" id="3119039"/>
    <lineage>
        <taxon>Bacteria</taxon>
        <taxon>Pseudomonadati</taxon>
        <taxon>Spirochaetota</taxon>
        <taxon>Spirochaetia</taxon>
        <taxon>Spirochaetales</taxon>
        <taxon>Spirochaetaceae</taxon>
        <taxon>Candidatus Thalassospirochaeta</taxon>
    </lineage>
</organism>
<evidence type="ECO:0000259" key="1">
    <source>
        <dbReference type="PROSITE" id="PS50112"/>
    </source>
</evidence>
<comment type="caution">
    <text evidence="2">The sequence shown here is derived from an EMBL/GenBank/DDBJ whole genome shotgun (WGS) entry which is preliminary data.</text>
</comment>
<name>A0AAJ1ILS6_9SPIO</name>
<dbReference type="Proteomes" id="UP001221217">
    <property type="component" value="Unassembled WGS sequence"/>
</dbReference>
<dbReference type="SUPFAM" id="SSF55785">
    <property type="entry name" value="PYP-like sensor domain (PAS domain)"/>
    <property type="match status" value="1"/>
</dbReference>
<reference evidence="2 3" key="1">
    <citation type="submission" date="2022-12" db="EMBL/GenBank/DDBJ databases">
        <title>Metagenome assembled genome from gulf of manar.</title>
        <authorList>
            <person name="Kohli P."/>
            <person name="Pk S."/>
            <person name="Venkata Ramana C."/>
            <person name="Sasikala C."/>
        </authorList>
    </citation>
    <scope>NUCLEOTIDE SEQUENCE [LARGE SCALE GENOMIC DNA]</scope>
    <source>
        <strain evidence="2">JB008</strain>
    </source>
</reference>
<protein>
    <submittedName>
        <fullName evidence="2">PAS domain-containing protein</fullName>
    </submittedName>
</protein>
<dbReference type="CDD" id="cd00130">
    <property type="entry name" value="PAS"/>
    <property type="match status" value="1"/>
</dbReference>
<feature type="domain" description="PAS" evidence="1">
    <location>
        <begin position="31"/>
        <end position="107"/>
    </location>
</feature>
<dbReference type="NCBIfam" id="TIGR00229">
    <property type="entry name" value="sensory_box"/>
    <property type="match status" value="1"/>
</dbReference>
<evidence type="ECO:0000313" key="3">
    <source>
        <dbReference type="Proteomes" id="UP001221217"/>
    </source>
</evidence>
<feature type="non-terminal residue" evidence="2">
    <location>
        <position position="107"/>
    </location>
</feature>